<name>A0A1Y0CZK7_9GAMM</name>
<evidence type="ECO:0000313" key="3">
    <source>
        <dbReference type="Proteomes" id="UP000243793"/>
    </source>
</evidence>
<dbReference type="EMBL" id="CP021376">
    <property type="protein sequence ID" value="ART80749.1"/>
    <property type="molecule type" value="Genomic_DNA"/>
</dbReference>
<dbReference type="OrthoDB" id="9804695at2"/>
<evidence type="ECO:0000259" key="1">
    <source>
        <dbReference type="SMART" id="SM00881"/>
    </source>
</evidence>
<evidence type="ECO:0000313" key="2">
    <source>
        <dbReference type="EMBL" id="ART80749.1"/>
    </source>
</evidence>
<dbReference type="PANTHER" id="PTHR33303:SF2">
    <property type="entry name" value="COA-BINDING DOMAIN-CONTAINING PROTEIN"/>
    <property type="match status" value="1"/>
</dbReference>
<dbReference type="Proteomes" id="UP000243793">
    <property type="component" value="Chromosome"/>
</dbReference>
<dbReference type="KEGG" id="ocm:CBP12_11785"/>
<dbReference type="InterPro" id="IPR003781">
    <property type="entry name" value="CoA-bd"/>
</dbReference>
<proteinExistence type="predicted"/>
<dbReference type="SMART" id="SM00881">
    <property type="entry name" value="CoA_binding"/>
    <property type="match status" value="1"/>
</dbReference>
<dbReference type="Gene3D" id="3.40.50.720">
    <property type="entry name" value="NAD(P)-binding Rossmann-like Domain"/>
    <property type="match status" value="1"/>
</dbReference>
<reference evidence="3" key="1">
    <citation type="submission" date="2017-05" db="EMBL/GenBank/DDBJ databases">
        <authorList>
            <person name="Sung H."/>
        </authorList>
    </citation>
    <scope>NUCLEOTIDE SEQUENCE [LARGE SCALE GENOMIC DNA]</scope>
    <source>
        <strain evidence="3">AMac2203</strain>
    </source>
</reference>
<dbReference type="RefSeq" id="WP_086964647.1">
    <property type="nucleotide sequence ID" value="NZ_CP021376.1"/>
</dbReference>
<dbReference type="Pfam" id="PF13380">
    <property type="entry name" value="CoA_binding_2"/>
    <property type="match status" value="1"/>
</dbReference>
<gene>
    <name evidence="2" type="ORF">CBP12_11785</name>
</gene>
<dbReference type="AlphaFoldDB" id="A0A1Y0CZK7"/>
<accession>A0A1Y0CZK7</accession>
<keyword evidence="3" id="KW-1185">Reference proteome</keyword>
<dbReference type="InterPro" id="IPR036291">
    <property type="entry name" value="NAD(P)-bd_dom_sf"/>
</dbReference>
<protein>
    <submittedName>
        <fullName evidence="2">CoA-binding protein</fullName>
    </submittedName>
</protein>
<feature type="domain" description="CoA-binding" evidence="1">
    <location>
        <begin position="17"/>
        <end position="112"/>
    </location>
</feature>
<organism evidence="2 3">
    <name type="scientific">Oceanisphaera avium</name>
    <dbReference type="NCBI Taxonomy" id="1903694"/>
    <lineage>
        <taxon>Bacteria</taxon>
        <taxon>Pseudomonadati</taxon>
        <taxon>Pseudomonadota</taxon>
        <taxon>Gammaproteobacteria</taxon>
        <taxon>Aeromonadales</taxon>
        <taxon>Aeromonadaceae</taxon>
        <taxon>Oceanisphaera</taxon>
    </lineage>
</organism>
<sequence length="146" mass="16157">MVEYITDQVEQARLAGILAKTRTIALVGASNRPERASYQVMEYLLQHGFVVHPVNPQLAGAIILGQTCVAELDELEQDIDLVNVFRRGEFAAQLAEQALELDTQCLWLQEGVVCQAAADIAHEAELDYVEDLCIKKAHQQLKAALN</sequence>
<dbReference type="PANTHER" id="PTHR33303">
    <property type="entry name" value="CYTOPLASMIC PROTEIN-RELATED"/>
    <property type="match status" value="1"/>
</dbReference>
<dbReference type="SUPFAM" id="SSF51735">
    <property type="entry name" value="NAD(P)-binding Rossmann-fold domains"/>
    <property type="match status" value="1"/>
</dbReference>